<feature type="region of interest" description="Disordered" evidence="1">
    <location>
        <begin position="70"/>
        <end position="96"/>
    </location>
</feature>
<dbReference type="RefSeq" id="WP_150013989.1">
    <property type="nucleotide sequence ID" value="NZ_VWSG01000011.1"/>
</dbReference>
<dbReference type="AlphaFoldDB" id="A0A5M6CCC8"/>
<name>A0A5M6CCC8_9FLAO</name>
<dbReference type="EMBL" id="VWSG01000011">
    <property type="protein sequence ID" value="KAA5532787.1"/>
    <property type="molecule type" value="Genomic_DNA"/>
</dbReference>
<sequence>MTAKKQPQPKFFVNEKDFTKEAEALNELANQKTAKAKIINYIDVKAKQKKIYTLKHHNYHVAIGVYTPTASTTSVTDNSNDRDNTDSLPELQPTVE</sequence>
<gene>
    <name evidence="2" type="ORF">F0460_13155</name>
</gene>
<protein>
    <submittedName>
        <fullName evidence="2">Uncharacterized protein</fullName>
    </submittedName>
</protein>
<accession>A0A5M6CCC8</accession>
<evidence type="ECO:0000256" key="1">
    <source>
        <dbReference type="SAM" id="MobiDB-lite"/>
    </source>
</evidence>
<dbReference type="Proteomes" id="UP000325141">
    <property type="component" value="Unassembled WGS sequence"/>
</dbReference>
<evidence type="ECO:0000313" key="2">
    <source>
        <dbReference type="EMBL" id="KAA5532787.1"/>
    </source>
</evidence>
<proteinExistence type="predicted"/>
<evidence type="ECO:0000313" key="3">
    <source>
        <dbReference type="Proteomes" id="UP000325141"/>
    </source>
</evidence>
<organism evidence="2 3">
    <name type="scientific">Paenimyroides baculatum</name>
    <dbReference type="NCBI Taxonomy" id="2608000"/>
    <lineage>
        <taxon>Bacteria</taxon>
        <taxon>Pseudomonadati</taxon>
        <taxon>Bacteroidota</taxon>
        <taxon>Flavobacteriia</taxon>
        <taxon>Flavobacteriales</taxon>
        <taxon>Flavobacteriaceae</taxon>
        <taxon>Paenimyroides</taxon>
    </lineage>
</organism>
<reference evidence="2 3" key="1">
    <citation type="submission" date="2019-09" db="EMBL/GenBank/DDBJ databases">
        <title>Genome sequence and assembly of Flavobacterium sp.</title>
        <authorList>
            <person name="Chhetri G."/>
        </authorList>
    </citation>
    <scope>NUCLEOTIDE SEQUENCE [LARGE SCALE GENOMIC DNA]</scope>
    <source>
        <strain evidence="2 3">SNL9</strain>
    </source>
</reference>
<comment type="caution">
    <text evidence="2">The sequence shown here is derived from an EMBL/GenBank/DDBJ whole genome shotgun (WGS) entry which is preliminary data.</text>
</comment>
<keyword evidence="3" id="KW-1185">Reference proteome</keyword>